<evidence type="ECO:0000313" key="3">
    <source>
        <dbReference type="Proteomes" id="UP001183619"/>
    </source>
</evidence>
<comment type="caution">
    <text evidence="2">The sequence shown here is derived from an EMBL/GenBank/DDBJ whole genome shotgun (WGS) entry which is preliminary data.</text>
</comment>
<dbReference type="Proteomes" id="UP001183619">
    <property type="component" value="Unassembled WGS sequence"/>
</dbReference>
<keyword evidence="3" id="KW-1185">Reference proteome</keyword>
<name>A0ABU2B9L9_9CORY</name>
<feature type="transmembrane region" description="Helical" evidence="1">
    <location>
        <begin position="32"/>
        <end position="51"/>
    </location>
</feature>
<proteinExistence type="predicted"/>
<sequence>MTENTQQNSPARTPELSEYDDQRRPLVRALKFGSIALVIITVASLGLWGWLRDLPGIYGVLIGAAIGGGFVLMTVFSVLVTSGTNASTTGAVVLGGWLLKIVLVFAVFFFIRDLTFYDNIALFVTVVAALVVVLACEVYGVITSKVTYVS</sequence>
<feature type="transmembrane region" description="Helical" evidence="1">
    <location>
        <begin position="91"/>
        <end position="111"/>
    </location>
</feature>
<keyword evidence="1" id="KW-1133">Transmembrane helix</keyword>
<protein>
    <recommendedName>
        <fullName evidence="4">ATP synthase I chain</fullName>
    </recommendedName>
</protein>
<dbReference type="EMBL" id="JAVDYF010000001">
    <property type="protein sequence ID" value="MDR7355322.1"/>
    <property type="molecule type" value="Genomic_DNA"/>
</dbReference>
<accession>A0ABU2B9L9</accession>
<gene>
    <name evidence="2" type="ORF">J2S37_001860</name>
</gene>
<keyword evidence="1" id="KW-0472">Membrane</keyword>
<evidence type="ECO:0000256" key="1">
    <source>
        <dbReference type="SAM" id="Phobius"/>
    </source>
</evidence>
<feature type="transmembrane region" description="Helical" evidence="1">
    <location>
        <begin position="123"/>
        <end position="142"/>
    </location>
</feature>
<evidence type="ECO:0008006" key="4">
    <source>
        <dbReference type="Google" id="ProtNLM"/>
    </source>
</evidence>
<feature type="transmembrane region" description="Helical" evidence="1">
    <location>
        <begin position="57"/>
        <end position="79"/>
    </location>
</feature>
<organism evidence="2 3">
    <name type="scientific">Corynebacterium felinum</name>
    <dbReference type="NCBI Taxonomy" id="131318"/>
    <lineage>
        <taxon>Bacteria</taxon>
        <taxon>Bacillati</taxon>
        <taxon>Actinomycetota</taxon>
        <taxon>Actinomycetes</taxon>
        <taxon>Mycobacteriales</taxon>
        <taxon>Corynebacteriaceae</taxon>
        <taxon>Corynebacterium</taxon>
    </lineage>
</organism>
<reference evidence="2 3" key="1">
    <citation type="submission" date="2023-07" db="EMBL/GenBank/DDBJ databases">
        <title>Sequencing the genomes of 1000 actinobacteria strains.</title>
        <authorList>
            <person name="Klenk H.-P."/>
        </authorList>
    </citation>
    <scope>NUCLEOTIDE SEQUENCE [LARGE SCALE GENOMIC DNA]</scope>
    <source>
        <strain evidence="2 3">DSM 44508</strain>
    </source>
</reference>
<evidence type="ECO:0000313" key="2">
    <source>
        <dbReference type="EMBL" id="MDR7355322.1"/>
    </source>
</evidence>
<keyword evidence="1" id="KW-0812">Transmembrane</keyword>